<feature type="region of interest" description="Disordered" evidence="1">
    <location>
        <begin position="1"/>
        <end position="34"/>
    </location>
</feature>
<gene>
    <name evidence="2" type="ORF">GCM10009083_02900</name>
</gene>
<proteinExistence type="predicted"/>
<dbReference type="EMBL" id="BMNN01000001">
    <property type="protein sequence ID" value="GGI89948.1"/>
    <property type="molecule type" value="Genomic_DNA"/>
</dbReference>
<reference evidence="3" key="1">
    <citation type="journal article" date="2019" name="Int. J. Syst. Evol. Microbiol.">
        <title>The Global Catalogue of Microorganisms (GCM) 10K type strain sequencing project: providing services to taxonomists for standard genome sequencing and annotation.</title>
        <authorList>
            <consortium name="The Broad Institute Genomics Platform"/>
            <consortium name="The Broad Institute Genome Sequencing Center for Infectious Disease"/>
            <person name="Wu L."/>
            <person name="Ma J."/>
        </authorList>
    </citation>
    <scope>NUCLEOTIDE SEQUENCE [LARGE SCALE GENOMIC DNA]</scope>
    <source>
        <strain evidence="3">JCM 11590</strain>
    </source>
</reference>
<protein>
    <submittedName>
        <fullName evidence="2">Uncharacterized protein</fullName>
    </submittedName>
</protein>
<evidence type="ECO:0000313" key="2">
    <source>
        <dbReference type="EMBL" id="GGI89948.1"/>
    </source>
</evidence>
<comment type="caution">
    <text evidence="2">The sequence shown here is derived from an EMBL/GenBank/DDBJ whole genome shotgun (WGS) entry which is preliminary data.</text>
</comment>
<sequence length="100" mass="10392">MRLDGFHPAALPPRAKRPAQVPAEQVTAHTAPAAVQPARAVSAQVVERAAAVGEYIPARQGASQPVHGHANQALASYQSMAALTDVEDEPGGIYGIDVFV</sequence>
<name>A0ABQ2CJB3_9GAMM</name>
<organism evidence="2 3">
    <name type="scientific">Halopseudomonas pertucinogena</name>
    <dbReference type="NCBI Taxonomy" id="86175"/>
    <lineage>
        <taxon>Bacteria</taxon>
        <taxon>Pseudomonadati</taxon>
        <taxon>Pseudomonadota</taxon>
        <taxon>Gammaproteobacteria</taxon>
        <taxon>Pseudomonadales</taxon>
        <taxon>Pseudomonadaceae</taxon>
        <taxon>Halopseudomonas</taxon>
    </lineage>
</organism>
<dbReference type="Proteomes" id="UP000633263">
    <property type="component" value="Unassembled WGS sequence"/>
</dbReference>
<evidence type="ECO:0000313" key="3">
    <source>
        <dbReference type="Proteomes" id="UP000633263"/>
    </source>
</evidence>
<evidence type="ECO:0000256" key="1">
    <source>
        <dbReference type="SAM" id="MobiDB-lite"/>
    </source>
</evidence>
<accession>A0ABQ2CJB3</accession>
<keyword evidence="3" id="KW-1185">Reference proteome</keyword>